<accession>A0ABU2FP73</accession>
<proteinExistence type="predicted"/>
<reference evidence="2 3" key="1">
    <citation type="submission" date="2022-06" db="EMBL/GenBank/DDBJ databases">
        <title>Halomicroarcula sp. a new haloarchaeum isolate from saline soil.</title>
        <authorList>
            <person name="Strakova D."/>
            <person name="Galisteo C."/>
            <person name="Sanchez-Porro C."/>
            <person name="Ventosa A."/>
        </authorList>
    </citation>
    <scope>NUCLEOTIDE SEQUENCE [LARGE SCALE GENOMIC DNA]</scope>
    <source>
        <strain evidence="2 3">S3CR25-11</strain>
    </source>
</reference>
<evidence type="ECO:0000313" key="3">
    <source>
        <dbReference type="Proteomes" id="UP001268864"/>
    </source>
</evidence>
<feature type="domain" description="DUF7344" evidence="1">
    <location>
        <begin position="14"/>
        <end position="86"/>
    </location>
</feature>
<dbReference type="InterPro" id="IPR055768">
    <property type="entry name" value="DUF7344"/>
</dbReference>
<protein>
    <recommendedName>
        <fullName evidence="1">DUF7344 domain-containing protein</fullName>
    </recommendedName>
</protein>
<sequence length="111" mass="12696">MEDSNPKPEVDEVYTLLSERRRRAALEFLGSNGGSAPISELASHLSEHVVGVSETERRVRLQLYHVDIPKLKATNMAEFDTEDAYVTLTRRGKWLDRVRRETDEIIKQEAA</sequence>
<name>A0ABU2FP73_9EURY</name>
<evidence type="ECO:0000259" key="1">
    <source>
        <dbReference type="Pfam" id="PF24035"/>
    </source>
</evidence>
<organism evidence="2 3">
    <name type="scientific">Haloarcula onubensis</name>
    <dbReference type="NCBI Taxonomy" id="2950539"/>
    <lineage>
        <taxon>Archaea</taxon>
        <taxon>Methanobacteriati</taxon>
        <taxon>Methanobacteriota</taxon>
        <taxon>Stenosarchaea group</taxon>
        <taxon>Halobacteria</taxon>
        <taxon>Halobacteriales</taxon>
        <taxon>Haloarculaceae</taxon>
        <taxon>Haloarcula</taxon>
    </lineage>
</organism>
<gene>
    <name evidence="2" type="ORF">NDI86_08150</name>
</gene>
<comment type="caution">
    <text evidence="2">The sequence shown here is derived from an EMBL/GenBank/DDBJ whole genome shotgun (WGS) entry which is preliminary data.</text>
</comment>
<dbReference type="EMBL" id="JAMQOS010000002">
    <property type="protein sequence ID" value="MDS0282092.1"/>
    <property type="molecule type" value="Genomic_DNA"/>
</dbReference>
<dbReference type="Pfam" id="PF24035">
    <property type="entry name" value="DUF7344"/>
    <property type="match status" value="1"/>
</dbReference>
<evidence type="ECO:0000313" key="2">
    <source>
        <dbReference type="EMBL" id="MDS0282092.1"/>
    </source>
</evidence>
<dbReference type="RefSeq" id="WP_310899925.1">
    <property type="nucleotide sequence ID" value="NZ_JAMQOS010000002.1"/>
</dbReference>
<keyword evidence="3" id="KW-1185">Reference proteome</keyword>
<dbReference type="Proteomes" id="UP001268864">
    <property type="component" value="Unassembled WGS sequence"/>
</dbReference>